<feature type="domain" description="FPG-type" evidence="15">
    <location>
        <begin position="246"/>
        <end position="306"/>
    </location>
</feature>
<dbReference type="Pfam" id="PF06831">
    <property type="entry name" value="H2TH"/>
    <property type="match status" value="1"/>
</dbReference>
<dbReference type="Gene3D" id="3.20.190.10">
    <property type="entry name" value="MutM-like, N-terminal"/>
    <property type="match status" value="1"/>
</dbReference>
<dbReference type="GO" id="GO:0003684">
    <property type="term" value="F:damaged DNA binding"/>
    <property type="evidence" value="ECO:0007669"/>
    <property type="project" value="InterPro"/>
</dbReference>
<evidence type="ECO:0000256" key="4">
    <source>
        <dbReference type="ARBA" id="ARBA00022763"/>
    </source>
</evidence>
<keyword evidence="8" id="KW-0238">DNA-binding</keyword>
<gene>
    <name evidence="17" type="ORF">SAMN04489745_3295</name>
</gene>
<accession>A0A1H4VS21</accession>
<evidence type="ECO:0000256" key="8">
    <source>
        <dbReference type="ARBA" id="ARBA00023125"/>
    </source>
</evidence>
<evidence type="ECO:0000313" key="18">
    <source>
        <dbReference type="Proteomes" id="UP000182652"/>
    </source>
</evidence>
<evidence type="ECO:0000256" key="12">
    <source>
        <dbReference type="ARBA" id="ARBA00023295"/>
    </source>
</evidence>
<dbReference type="GO" id="GO:0006284">
    <property type="term" value="P:base-excision repair"/>
    <property type="evidence" value="ECO:0007669"/>
    <property type="project" value="InterPro"/>
</dbReference>
<dbReference type="PROSITE" id="PS51066">
    <property type="entry name" value="ZF_FPG_2"/>
    <property type="match status" value="1"/>
</dbReference>
<keyword evidence="6" id="KW-0378">Hydrolase</keyword>
<dbReference type="PROSITE" id="PS51068">
    <property type="entry name" value="FPG_CAT"/>
    <property type="match status" value="1"/>
</dbReference>
<evidence type="ECO:0000256" key="14">
    <source>
        <dbReference type="SAM" id="MobiDB-lite"/>
    </source>
</evidence>
<evidence type="ECO:0000259" key="16">
    <source>
        <dbReference type="PROSITE" id="PS51068"/>
    </source>
</evidence>
<name>A0A1H4VS21_9MICC</name>
<dbReference type="InterPro" id="IPR044090">
    <property type="entry name" value="Nei2_N"/>
</dbReference>
<sequence length="317" mass="34359">MPEGDSVWRAASLLDAFLRGTTLLASDFRVPRFATLDLSGWRTDEVVARGKHLLHRLSPPEGVGREGLTIHSHLKMEGAWQCYGPDERWRRPGHTARVVLRTERGSAVGFSLGILEVLKTSAESSVVGHLGPDLLGPDWDPATAEANLRADPARPLGLALLDQRVMAGVGNIYRNELCFLAGLHPAAPVQALLDRAERPAGALDLSGVVAEAHRLLDMNRDTPARQTTSLPQGIRPAGGGSWPRYHVYGRTRQPCLRCRTPIREGSLGEPGTWTGGPSAGRTGGPSRGPARVTQDRVIYFCPRCQPLPADPTPRRTP</sequence>
<dbReference type="SUPFAM" id="SSF46946">
    <property type="entry name" value="S13-like H2TH domain"/>
    <property type="match status" value="1"/>
</dbReference>
<dbReference type="AlphaFoldDB" id="A0A1H4VS21"/>
<feature type="region of interest" description="Disordered" evidence="14">
    <location>
        <begin position="266"/>
        <end position="290"/>
    </location>
</feature>
<dbReference type="Gene3D" id="1.10.8.50">
    <property type="match status" value="1"/>
</dbReference>
<keyword evidence="12" id="KW-0326">Glycosidase</keyword>
<dbReference type="Pfam" id="PF01149">
    <property type="entry name" value="Fapy_DNA_glyco"/>
    <property type="match status" value="1"/>
</dbReference>
<keyword evidence="17" id="KW-0540">Nuclease</keyword>
<keyword evidence="5 13" id="KW-0863">Zinc-finger</keyword>
<dbReference type="GO" id="GO:0140078">
    <property type="term" value="F:class I DNA-(apurinic or apyrimidinic site) endonuclease activity"/>
    <property type="evidence" value="ECO:0007669"/>
    <property type="project" value="UniProtKB-EC"/>
</dbReference>
<protein>
    <recommendedName>
        <fullName evidence="2">DNA-(apurinic or apyrimidinic site) lyase</fullName>
        <ecNumber evidence="2">4.2.99.18</ecNumber>
    </recommendedName>
</protein>
<dbReference type="RefSeq" id="WP_066214851.1">
    <property type="nucleotide sequence ID" value="NZ_FNSN01000004.1"/>
</dbReference>
<dbReference type="EC" id="4.2.99.18" evidence="2"/>
<dbReference type="PANTHER" id="PTHR42697:SF1">
    <property type="entry name" value="ENDONUCLEASE 8"/>
    <property type="match status" value="1"/>
</dbReference>
<dbReference type="InterPro" id="IPR010979">
    <property type="entry name" value="Ribosomal_uS13-like_H2TH"/>
</dbReference>
<keyword evidence="17" id="KW-0255">Endonuclease</keyword>
<evidence type="ECO:0000256" key="7">
    <source>
        <dbReference type="ARBA" id="ARBA00022833"/>
    </source>
</evidence>
<keyword evidence="11" id="KW-0511">Multifunctional enzyme</keyword>
<reference evidence="17 18" key="1">
    <citation type="submission" date="2016-10" db="EMBL/GenBank/DDBJ databases">
        <authorList>
            <person name="de Groot N.N."/>
        </authorList>
    </citation>
    <scope>NUCLEOTIDE SEQUENCE [LARGE SCALE GENOMIC DNA]</scope>
    <source>
        <strain evidence="17 18">DSM 10495</strain>
    </source>
</reference>
<keyword evidence="10" id="KW-0456">Lyase</keyword>
<feature type="compositionally biased region" description="Gly residues" evidence="14">
    <location>
        <begin position="273"/>
        <end position="286"/>
    </location>
</feature>
<dbReference type="InterPro" id="IPR012319">
    <property type="entry name" value="FPG_cat"/>
</dbReference>
<evidence type="ECO:0000256" key="2">
    <source>
        <dbReference type="ARBA" id="ARBA00012720"/>
    </source>
</evidence>
<comment type="similarity">
    <text evidence="1">Belongs to the FPG family.</text>
</comment>
<evidence type="ECO:0000256" key="10">
    <source>
        <dbReference type="ARBA" id="ARBA00023239"/>
    </source>
</evidence>
<dbReference type="Proteomes" id="UP000182652">
    <property type="component" value="Unassembled WGS sequence"/>
</dbReference>
<dbReference type="InterPro" id="IPR035937">
    <property type="entry name" value="FPG_N"/>
</dbReference>
<evidence type="ECO:0000256" key="9">
    <source>
        <dbReference type="ARBA" id="ARBA00023204"/>
    </source>
</evidence>
<dbReference type="STRING" id="156980.SAMN04489745_3295"/>
<evidence type="ECO:0000313" key="17">
    <source>
        <dbReference type="EMBL" id="SEC83670.1"/>
    </source>
</evidence>
<evidence type="ECO:0000256" key="11">
    <source>
        <dbReference type="ARBA" id="ARBA00023268"/>
    </source>
</evidence>
<evidence type="ECO:0000256" key="5">
    <source>
        <dbReference type="ARBA" id="ARBA00022771"/>
    </source>
</evidence>
<dbReference type="GO" id="GO:0000703">
    <property type="term" value="F:oxidized pyrimidine nucleobase lesion DNA N-glycosylase activity"/>
    <property type="evidence" value="ECO:0007669"/>
    <property type="project" value="TreeGrafter"/>
</dbReference>
<dbReference type="InterPro" id="IPR015886">
    <property type="entry name" value="H2TH_FPG"/>
</dbReference>
<keyword evidence="7" id="KW-0862">Zinc</keyword>
<keyword evidence="18" id="KW-1185">Reference proteome</keyword>
<proteinExistence type="inferred from homology"/>
<dbReference type="CDD" id="cd08971">
    <property type="entry name" value="AcNei2_N"/>
    <property type="match status" value="1"/>
</dbReference>
<dbReference type="SUPFAM" id="SSF81624">
    <property type="entry name" value="N-terminal domain of MutM-like DNA repair proteins"/>
    <property type="match status" value="1"/>
</dbReference>
<dbReference type="SMART" id="SM00898">
    <property type="entry name" value="Fapy_DNA_glyco"/>
    <property type="match status" value="1"/>
</dbReference>
<dbReference type="InterPro" id="IPR000214">
    <property type="entry name" value="Znf_DNA_glyclase/AP_lyase"/>
</dbReference>
<keyword evidence="4" id="KW-0227">DNA damage</keyword>
<evidence type="ECO:0000256" key="13">
    <source>
        <dbReference type="PROSITE-ProRule" id="PRU00391"/>
    </source>
</evidence>
<dbReference type="PANTHER" id="PTHR42697">
    <property type="entry name" value="ENDONUCLEASE 8"/>
    <property type="match status" value="1"/>
</dbReference>
<dbReference type="SMART" id="SM01232">
    <property type="entry name" value="H2TH"/>
    <property type="match status" value="1"/>
</dbReference>
<dbReference type="EMBL" id="FNSN01000004">
    <property type="protein sequence ID" value="SEC83670.1"/>
    <property type="molecule type" value="Genomic_DNA"/>
</dbReference>
<keyword evidence="9" id="KW-0234">DNA repair</keyword>
<organism evidence="17 18">
    <name type="scientific">Arthrobacter woluwensis</name>
    <dbReference type="NCBI Taxonomy" id="156980"/>
    <lineage>
        <taxon>Bacteria</taxon>
        <taxon>Bacillati</taxon>
        <taxon>Actinomycetota</taxon>
        <taxon>Actinomycetes</taxon>
        <taxon>Micrococcales</taxon>
        <taxon>Micrococcaceae</taxon>
        <taxon>Arthrobacter</taxon>
    </lineage>
</organism>
<evidence type="ECO:0000259" key="15">
    <source>
        <dbReference type="PROSITE" id="PS51066"/>
    </source>
</evidence>
<evidence type="ECO:0000256" key="6">
    <source>
        <dbReference type="ARBA" id="ARBA00022801"/>
    </source>
</evidence>
<dbReference type="GO" id="GO:0008270">
    <property type="term" value="F:zinc ion binding"/>
    <property type="evidence" value="ECO:0007669"/>
    <property type="project" value="UniProtKB-KW"/>
</dbReference>
<evidence type="ECO:0000256" key="3">
    <source>
        <dbReference type="ARBA" id="ARBA00022723"/>
    </source>
</evidence>
<feature type="domain" description="Formamidopyrimidine-DNA glycosylase catalytic" evidence="16">
    <location>
        <begin position="2"/>
        <end position="105"/>
    </location>
</feature>
<evidence type="ECO:0000256" key="1">
    <source>
        <dbReference type="ARBA" id="ARBA00009409"/>
    </source>
</evidence>
<keyword evidence="3" id="KW-0479">Metal-binding</keyword>